<dbReference type="Proteomes" id="UP000288805">
    <property type="component" value="Unassembled WGS sequence"/>
</dbReference>
<accession>A0A438II59</accession>
<evidence type="ECO:0000313" key="2">
    <source>
        <dbReference type="EMBL" id="RVW96403.1"/>
    </source>
</evidence>
<name>A0A438II59_VITVI</name>
<sequence length="151" mass="16406">MDSAPHLVEDFQGLLQVYSDDGGVPHQRKPPDSLLLSWRRLLRRLSHVANCHNCCLRLAFWAWRTRGCTGLPPGPRAQAAGGGGGCSELTQVATRSSCMEDCEEWLSEGVDLDRGLRSGRLVWREHGAPGGSSDGGRFARTGANSGTRFLC</sequence>
<organism evidence="2 3">
    <name type="scientific">Vitis vinifera</name>
    <name type="common">Grape</name>
    <dbReference type="NCBI Taxonomy" id="29760"/>
    <lineage>
        <taxon>Eukaryota</taxon>
        <taxon>Viridiplantae</taxon>
        <taxon>Streptophyta</taxon>
        <taxon>Embryophyta</taxon>
        <taxon>Tracheophyta</taxon>
        <taxon>Spermatophyta</taxon>
        <taxon>Magnoliopsida</taxon>
        <taxon>eudicotyledons</taxon>
        <taxon>Gunneridae</taxon>
        <taxon>Pentapetalae</taxon>
        <taxon>rosids</taxon>
        <taxon>Vitales</taxon>
        <taxon>Vitaceae</taxon>
        <taxon>Viteae</taxon>
        <taxon>Vitis</taxon>
    </lineage>
</organism>
<feature type="compositionally biased region" description="Polar residues" evidence="1">
    <location>
        <begin position="142"/>
        <end position="151"/>
    </location>
</feature>
<gene>
    <name evidence="2" type="ORF">CK203_029772</name>
</gene>
<dbReference type="EMBL" id="QGNW01000107">
    <property type="protein sequence ID" value="RVW96403.1"/>
    <property type="molecule type" value="Genomic_DNA"/>
</dbReference>
<protein>
    <submittedName>
        <fullName evidence="2">Uncharacterized protein</fullName>
    </submittedName>
</protein>
<feature type="region of interest" description="Disordered" evidence="1">
    <location>
        <begin position="127"/>
        <end position="151"/>
    </location>
</feature>
<dbReference type="AlphaFoldDB" id="A0A438II59"/>
<evidence type="ECO:0000256" key="1">
    <source>
        <dbReference type="SAM" id="MobiDB-lite"/>
    </source>
</evidence>
<comment type="caution">
    <text evidence="2">The sequence shown here is derived from an EMBL/GenBank/DDBJ whole genome shotgun (WGS) entry which is preliminary data.</text>
</comment>
<evidence type="ECO:0000313" key="3">
    <source>
        <dbReference type="Proteomes" id="UP000288805"/>
    </source>
</evidence>
<proteinExistence type="predicted"/>
<reference evidence="2 3" key="1">
    <citation type="journal article" date="2018" name="PLoS Genet.">
        <title>Population sequencing reveals clonal diversity and ancestral inbreeding in the grapevine cultivar Chardonnay.</title>
        <authorList>
            <person name="Roach M.J."/>
            <person name="Johnson D.L."/>
            <person name="Bohlmann J."/>
            <person name="van Vuuren H.J."/>
            <person name="Jones S.J."/>
            <person name="Pretorius I.S."/>
            <person name="Schmidt S.A."/>
            <person name="Borneman A.R."/>
        </authorList>
    </citation>
    <scope>NUCLEOTIDE SEQUENCE [LARGE SCALE GENOMIC DNA]</scope>
    <source>
        <strain evidence="3">cv. Chardonnay</strain>
        <tissue evidence="2">Leaf</tissue>
    </source>
</reference>